<dbReference type="InterPro" id="IPR042226">
    <property type="entry name" value="eFR1_2_sf"/>
</dbReference>
<gene>
    <name evidence="3" type="ordered locus">Mthe_0151</name>
</gene>
<reference evidence="3 4" key="1">
    <citation type="submission" date="2006-10" db="EMBL/GenBank/DDBJ databases">
        <title>Complete sequence of Methanosaeta thermophila PT.</title>
        <authorList>
            <consortium name="US DOE Joint Genome Institute"/>
            <person name="Copeland A."/>
            <person name="Lucas S."/>
            <person name="Lapidus A."/>
            <person name="Barry K."/>
            <person name="Detter J.C."/>
            <person name="Glavina del Rio T."/>
            <person name="Hammon N."/>
            <person name="Israni S."/>
            <person name="Pitluck S."/>
            <person name="Chain P."/>
            <person name="Malfatti S."/>
            <person name="Shin M."/>
            <person name="Vergez L."/>
            <person name="Schmutz J."/>
            <person name="Larimer F."/>
            <person name="Land M."/>
            <person name="Hauser L."/>
            <person name="Kyrpides N."/>
            <person name="Kim E."/>
            <person name="Smith K.S."/>
            <person name="Ingram-Smith C."/>
            <person name="Richardson P."/>
        </authorList>
    </citation>
    <scope>NUCLEOTIDE SEQUENCE [LARGE SCALE GENOMIC DNA]</scope>
    <source>
        <strain evidence="4">DSM 6194 / JCM 14653 / NBRC 101360 / PT</strain>
    </source>
</reference>
<keyword evidence="4" id="KW-1185">Reference proteome</keyword>
<evidence type="ECO:0000256" key="1">
    <source>
        <dbReference type="SAM" id="MobiDB-lite"/>
    </source>
</evidence>
<organism evidence="3 4">
    <name type="scientific">Methanothrix thermoacetophila (strain DSM 6194 / JCM 14653 / NBRC 101360 / PT)</name>
    <name type="common">Methanosaeta thermophila</name>
    <dbReference type="NCBI Taxonomy" id="349307"/>
    <lineage>
        <taxon>Archaea</taxon>
        <taxon>Methanobacteriati</taxon>
        <taxon>Methanobacteriota</taxon>
        <taxon>Stenosarchaea group</taxon>
        <taxon>Methanomicrobia</taxon>
        <taxon>Methanotrichales</taxon>
        <taxon>Methanotrichaceae</taxon>
        <taxon>Methanothrix</taxon>
    </lineage>
</organism>
<dbReference type="Gene3D" id="3.30.420.60">
    <property type="entry name" value="eRF1 domain 2"/>
    <property type="match status" value="1"/>
</dbReference>
<dbReference type="KEGG" id="mtp:Mthe_0151"/>
<sequence>MDLFGKKRHQERISELEGMLQDLTREKEELKHTLEKREERLKKITSAYQETRRALKEAELRLRGTPERSSDETPEAPGVQKLAPRIMKRLLRRLDNIESPEEDILSEYRTPGGNLEGAPEAILPRSLKTLASERGISLLSLPDVFTLIIVPPLPFVSEGVTMGRRFDLSPIQEIVDTPVLLISAHAGDSMIMVSLGADQIESFEIVRTPVKEKHSKGGWSQRRFERLREEDIRRHGEHLRERVECAVERYAPLVKYVAVSGEPDLIRYVNQCFSLPVIRARLGKHDERNPEKTLEELYTYTLFRM</sequence>
<dbReference type="EMBL" id="CP000477">
    <property type="protein sequence ID" value="ABK13951.1"/>
    <property type="molecule type" value="Genomic_DNA"/>
</dbReference>
<dbReference type="STRING" id="349307.Mthe_0151"/>
<evidence type="ECO:0000313" key="4">
    <source>
        <dbReference type="Proteomes" id="UP000000674"/>
    </source>
</evidence>
<name>A0B5H7_METTP</name>
<protein>
    <recommendedName>
        <fullName evidence="2">Actinobacteria/chloroflexi VLRF1 release factor domain-containing protein</fullName>
    </recommendedName>
</protein>
<dbReference type="Proteomes" id="UP000000674">
    <property type="component" value="Chromosome"/>
</dbReference>
<evidence type="ECO:0000259" key="2">
    <source>
        <dbReference type="Pfam" id="PF18859"/>
    </source>
</evidence>
<feature type="compositionally biased region" description="Basic and acidic residues" evidence="1">
    <location>
        <begin position="58"/>
        <end position="71"/>
    </location>
</feature>
<dbReference type="SUPFAM" id="SSF53137">
    <property type="entry name" value="Translational machinery components"/>
    <property type="match status" value="1"/>
</dbReference>
<evidence type="ECO:0000313" key="3">
    <source>
        <dbReference type="EMBL" id="ABK13951.1"/>
    </source>
</evidence>
<dbReference type="InterPro" id="IPR040783">
    <property type="entry name" value="VLRF1"/>
</dbReference>
<accession>A0B5H7</accession>
<dbReference type="HOGENOM" id="CLU_051790_0_0_2"/>
<proteinExistence type="predicted"/>
<dbReference type="Pfam" id="PF18859">
    <property type="entry name" value="acVLRF1"/>
    <property type="match status" value="1"/>
</dbReference>
<dbReference type="AlphaFoldDB" id="A0B5H7"/>
<feature type="region of interest" description="Disordered" evidence="1">
    <location>
        <begin position="58"/>
        <end position="81"/>
    </location>
</feature>
<feature type="domain" description="Actinobacteria/chloroflexi VLRF1 release factor" evidence="2">
    <location>
        <begin position="191"/>
        <end position="295"/>
    </location>
</feature>